<evidence type="ECO:0000313" key="2">
    <source>
        <dbReference type="EMBL" id="RPA80012.1"/>
    </source>
</evidence>
<dbReference type="AlphaFoldDB" id="A0A3N4I1N3"/>
<feature type="compositionally biased region" description="Polar residues" evidence="1">
    <location>
        <begin position="599"/>
        <end position="609"/>
    </location>
</feature>
<feature type="region of interest" description="Disordered" evidence="1">
    <location>
        <begin position="1093"/>
        <end position="1114"/>
    </location>
</feature>
<proteinExistence type="predicted"/>
<feature type="region of interest" description="Disordered" evidence="1">
    <location>
        <begin position="71"/>
        <end position="91"/>
    </location>
</feature>
<evidence type="ECO:0000313" key="3">
    <source>
        <dbReference type="Proteomes" id="UP000275078"/>
    </source>
</evidence>
<feature type="compositionally biased region" description="Low complexity" evidence="1">
    <location>
        <begin position="546"/>
        <end position="578"/>
    </location>
</feature>
<name>A0A3N4I1N3_ASCIM</name>
<sequence>NTGLAPLDTSVGGTGYANRRTRARLSDAPPATPSAKRARGLLAATGVSLALRPRRFGGVLRPSREFPVKIASSSQPLTNSPEGDTEDPCPPYSVRDGNRTISSFPNQVQHRTLGYKLIDPPAGFTTRAFVRVDGGSDIANCKLGLIHDYTVPERVDGNEEGPKQFSHDQFFYDREWDYGRGISKDQHSQRAPGKTGWRNAIPEATSGRIRLGLIDYNFLPYDHPYHQAEIDRAIKAGRAILDATTTSTISALPLNHAATASTGNTPTAPAGTPIGSPTTTALALIPSSGTLDNSATGNTGKKDERPVYTVGYSHQGVRVLVPPPTLVGTLYSRTGPKTLNPTTTYNLLLEELRQWLTEYGFGQPIQEGTRNNEFDEERFHEMLCKFLEKTKRIPYFVREELLFGVHGDVTTTEINEEITRELNRCLGITDPEKMEIVYKKAWGVLPYAEQSWNQRRRFLWAGLYSVARSAIKGLRERLQEANDIFKHFATYCDYYALEEKAIEMTERPQHPHRIDPRLAAVKEGTTGKRSALGPLPSPAPKRQKRAATQTSTTVATTTTPSTTVATTTTTTTQASTTKKAPKKATKAPAKKKKLALQESEFNMPSSQSQKTIMLPEEAEAIFLSSQKAAMDAMEEAFIASAEQQKSTNRRPTDSQFDSQEHAAFFEDIAFGGTRNPIPTPPVSDARDAILAIRNEPQKHLATPPTPRPAKRGLRIPPTDSEDDSEELSPLPQLIKKPPCPGAILPANFESLAPETLYPTRDTLRRVSPPLCTPSPNPSEASTTILQFSTPEQLYPQPIELDKENISPALREITLPSLPSTQTPSPQPLTPVAGQNVVDACVSTVSSPRIDVPSPVVDRDWIRIENGLRQLENEMHGPIRRPVTLPPAYNVWEPSADDDIKPSQANIIDLLPDHEEPLGDQEGYHELNLSQFNYHSIKDYPYGWSYHRIGLRRYRTLTTSTYPPIRSVKVIRQRLGLWNKAIFESFRRDVQAAYRARRIGVPFQQRMKRARNDLWTDTIEEITESLFLPPLVRTCIRDTPSRYLWNRRRRAVIHAIESLTEIEAKKIEREFKRSYAQLREFNLHYPALQGRPDLHLSSQIPTEHPAFQDGYGDPA</sequence>
<dbReference type="EMBL" id="ML119693">
    <property type="protein sequence ID" value="RPA80012.1"/>
    <property type="molecule type" value="Genomic_DNA"/>
</dbReference>
<protein>
    <submittedName>
        <fullName evidence="2">Uncharacterized protein</fullName>
    </submittedName>
</protein>
<feature type="region of interest" description="Disordered" evidence="1">
    <location>
        <begin position="694"/>
        <end position="738"/>
    </location>
</feature>
<accession>A0A3N4I1N3</accession>
<feature type="compositionally biased region" description="Basic residues" evidence="1">
    <location>
        <begin position="579"/>
        <end position="594"/>
    </location>
</feature>
<feature type="region of interest" description="Disordered" evidence="1">
    <location>
        <begin position="522"/>
        <end position="609"/>
    </location>
</feature>
<gene>
    <name evidence="2" type="ORF">BJ508DRAFT_307921</name>
</gene>
<organism evidence="2 3">
    <name type="scientific">Ascobolus immersus RN42</name>
    <dbReference type="NCBI Taxonomy" id="1160509"/>
    <lineage>
        <taxon>Eukaryota</taxon>
        <taxon>Fungi</taxon>
        <taxon>Dikarya</taxon>
        <taxon>Ascomycota</taxon>
        <taxon>Pezizomycotina</taxon>
        <taxon>Pezizomycetes</taxon>
        <taxon>Pezizales</taxon>
        <taxon>Ascobolaceae</taxon>
        <taxon>Ascobolus</taxon>
    </lineage>
</organism>
<feature type="compositionally biased region" description="Polar residues" evidence="1">
    <location>
        <begin position="71"/>
        <end position="82"/>
    </location>
</feature>
<dbReference type="Proteomes" id="UP000275078">
    <property type="component" value="Unassembled WGS sequence"/>
</dbReference>
<evidence type="ECO:0000256" key="1">
    <source>
        <dbReference type="SAM" id="MobiDB-lite"/>
    </source>
</evidence>
<reference evidence="2 3" key="1">
    <citation type="journal article" date="2018" name="Nat. Ecol. Evol.">
        <title>Pezizomycetes genomes reveal the molecular basis of ectomycorrhizal truffle lifestyle.</title>
        <authorList>
            <person name="Murat C."/>
            <person name="Payen T."/>
            <person name="Noel B."/>
            <person name="Kuo A."/>
            <person name="Morin E."/>
            <person name="Chen J."/>
            <person name="Kohler A."/>
            <person name="Krizsan K."/>
            <person name="Balestrini R."/>
            <person name="Da Silva C."/>
            <person name="Montanini B."/>
            <person name="Hainaut M."/>
            <person name="Levati E."/>
            <person name="Barry K.W."/>
            <person name="Belfiori B."/>
            <person name="Cichocki N."/>
            <person name="Clum A."/>
            <person name="Dockter R.B."/>
            <person name="Fauchery L."/>
            <person name="Guy J."/>
            <person name="Iotti M."/>
            <person name="Le Tacon F."/>
            <person name="Lindquist E.A."/>
            <person name="Lipzen A."/>
            <person name="Malagnac F."/>
            <person name="Mello A."/>
            <person name="Molinier V."/>
            <person name="Miyauchi S."/>
            <person name="Poulain J."/>
            <person name="Riccioni C."/>
            <person name="Rubini A."/>
            <person name="Sitrit Y."/>
            <person name="Splivallo R."/>
            <person name="Traeger S."/>
            <person name="Wang M."/>
            <person name="Zifcakova L."/>
            <person name="Wipf D."/>
            <person name="Zambonelli A."/>
            <person name="Paolocci F."/>
            <person name="Nowrousian M."/>
            <person name="Ottonello S."/>
            <person name="Baldrian P."/>
            <person name="Spatafora J.W."/>
            <person name="Henrissat B."/>
            <person name="Nagy L.G."/>
            <person name="Aury J.M."/>
            <person name="Wincker P."/>
            <person name="Grigoriev I.V."/>
            <person name="Bonfante P."/>
            <person name="Martin F.M."/>
        </authorList>
    </citation>
    <scope>NUCLEOTIDE SEQUENCE [LARGE SCALE GENOMIC DNA]</scope>
    <source>
        <strain evidence="2 3">RN42</strain>
    </source>
</reference>
<feature type="region of interest" description="Disordered" evidence="1">
    <location>
        <begin position="1"/>
        <end position="37"/>
    </location>
</feature>
<keyword evidence="3" id="KW-1185">Reference proteome</keyword>
<feature type="non-terminal residue" evidence="2">
    <location>
        <position position="1"/>
    </location>
</feature>